<accession>A0AAE3H4L4</accession>
<dbReference type="Pfam" id="PF10884">
    <property type="entry name" value="DUF2683"/>
    <property type="match status" value="1"/>
</dbReference>
<proteinExistence type="predicted"/>
<comment type="caution">
    <text evidence="1">The sequence shown here is derived from an EMBL/GenBank/DDBJ whole genome shotgun (WGS) entry which is preliminary data.</text>
</comment>
<gene>
    <name evidence="1" type="ORF">EGI31_18060</name>
</gene>
<dbReference type="InterPro" id="IPR020271">
    <property type="entry name" value="Uncharacterised_MJ1172"/>
</dbReference>
<name>A0AAE3H4L4_9BACT</name>
<dbReference type="AlphaFoldDB" id="A0AAE3H4L4"/>
<sequence length="72" mass="8451">MHAIISYPEKKEDINALKAFLKALKIKFEDREVSSYDIDFISKIKNREESLNKGEFITIKDTDNIWESILSE</sequence>
<dbReference type="EMBL" id="RJUF01000177">
    <property type="protein sequence ID" value="MCP9764848.1"/>
    <property type="molecule type" value="Genomic_DNA"/>
</dbReference>
<dbReference type="RefSeq" id="WP_255038533.1">
    <property type="nucleotide sequence ID" value="NZ_RJUF01000177.1"/>
</dbReference>
<keyword evidence="2" id="KW-1185">Reference proteome</keyword>
<reference evidence="1 2" key="1">
    <citation type="submission" date="2018-11" db="EMBL/GenBank/DDBJ databases">
        <title>Novel bacteria species description.</title>
        <authorList>
            <person name="Han J.-H."/>
        </authorList>
    </citation>
    <scope>NUCLEOTIDE SEQUENCE [LARGE SCALE GENOMIC DNA]</scope>
    <source>
        <strain evidence="1 2">KCTC23259</strain>
    </source>
</reference>
<evidence type="ECO:0000313" key="2">
    <source>
        <dbReference type="Proteomes" id="UP001204144"/>
    </source>
</evidence>
<organism evidence="1 2">
    <name type="scientific">Lacihabitans soyangensis</name>
    <dbReference type="NCBI Taxonomy" id="869394"/>
    <lineage>
        <taxon>Bacteria</taxon>
        <taxon>Pseudomonadati</taxon>
        <taxon>Bacteroidota</taxon>
        <taxon>Cytophagia</taxon>
        <taxon>Cytophagales</taxon>
        <taxon>Leadbetterellaceae</taxon>
        <taxon>Lacihabitans</taxon>
    </lineage>
</organism>
<dbReference type="Proteomes" id="UP001204144">
    <property type="component" value="Unassembled WGS sequence"/>
</dbReference>
<evidence type="ECO:0000313" key="1">
    <source>
        <dbReference type="EMBL" id="MCP9764848.1"/>
    </source>
</evidence>
<protein>
    <submittedName>
        <fullName evidence="1">Uncharacterized protein</fullName>
    </submittedName>
</protein>